<dbReference type="EMBL" id="BTGB01000001">
    <property type="protein sequence ID" value="GMM43729.1"/>
    <property type="molecule type" value="Genomic_DNA"/>
</dbReference>
<name>A0AAV5QZ92_PICKL</name>
<reference evidence="1 2" key="1">
    <citation type="journal article" date="2023" name="Elife">
        <title>Identification of key yeast species and microbe-microbe interactions impacting larval growth of Drosophila in the wild.</title>
        <authorList>
            <person name="Mure A."/>
            <person name="Sugiura Y."/>
            <person name="Maeda R."/>
            <person name="Honda K."/>
            <person name="Sakurai N."/>
            <person name="Takahashi Y."/>
            <person name="Watada M."/>
            <person name="Katoh T."/>
            <person name="Gotoh A."/>
            <person name="Gotoh Y."/>
            <person name="Taniguchi I."/>
            <person name="Nakamura K."/>
            <person name="Hayashi T."/>
            <person name="Katayama T."/>
            <person name="Uemura T."/>
            <person name="Hattori Y."/>
        </authorList>
    </citation>
    <scope>NUCLEOTIDE SEQUENCE [LARGE SCALE GENOMIC DNA]</scope>
    <source>
        <strain evidence="1 2">PK-24</strain>
    </source>
</reference>
<dbReference type="AlphaFoldDB" id="A0AAV5QZ92"/>
<evidence type="ECO:0000313" key="2">
    <source>
        <dbReference type="Proteomes" id="UP001378960"/>
    </source>
</evidence>
<accession>A0AAV5QZ92</accession>
<protein>
    <submittedName>
        <fullName evidence="1">Uncharacterized protein</fullName>
    </submittedName>
</protein>
<dbReference type="Proteomes" id="UP001378960">
    <property type="component" value="Unassembled WGS sequence"/>
</dbReference>
<gene>
    <name evidence="1" type="ORF">DAPK24_003040</name>
</gene>
<organism evidence="1 2">
    <name type="scientific">Pichia kluyveri</name>
    <name type="common">Yeast</name>
    <dbReference type="NCBI Taxonomy" id="36015"/>
    <lineage>
        <taxon>Eukaryota</taxon>
        <taxon>Fungi</taxon>
        <taxon>Dikarya</taxon>
        <taxon>Ascomycota</taxon>
        <taxon>Saccharomycotina</taxon>
        <taxon>Pichiomycetes</taxon>
        <taxon>Pichiales</taxon>
        <taxon>Pichiaceae</taxon>
        <taxon>Pichia</taxon>
    </lineage>
</organism>
<evidence type="ECO:0000313" key="1">
    <source>
        <dbReference type="EMBL" id="GMM43729.1"/>
    </source>
</evidence>
<sequence length="98" mass="11108">MSEFIHFISLVANKEGKHIPDKSEIISKADNPSKIVNNSNGTLRKSCDDKSVIDKAPLTTVDTRDGINVILVQCDRSYMIGHILTPIFHYLKMWKHDI</sequence>
<keyword evidence="2" id="KW-1185">Reference proteome</keyword>
<comment type="caution">
    <text evidence="1">The sequence shown here is derived from an EMBL/GenBank/DDBJ whole genome shotgun (WGS) entry which is preliminary data.</text>
</comment>
<proteinExistence type="predicted"/>